<evidence type="ECO:0000313" key="2">
    <source>
        <dbReference type="EMBL" id="RVT93702.1"/>
    </source>
</evidence>
<dbReference type="RefSeq" id="WP_127742578.1">
    <property type="nucleotide sequence ID" value="NZ_SACN01000001.1"/>
</dbReference>
<reference evidence="2 3" key="1">
    <citation type="submission" date="2019-01" db="EMBL/GenBank/DDBJ databases">
        <authorList>
            <person name="Chen W.-M."/>
        </authorList>
    </citation>
    <scope>NUCLEOTIDE SEQUENCE [LARGE SCALE GENOMIC DNA]</scope>
    <source>
        <strain evidence="2 3">CCP-7</strain>
    </source>
</reference>
<feature type="coiled-coil region" evidence="1">
    <location>
        <begin position="72"/>
        <end position="106"/>
    </location>
</feature>
<accession>A0A437M7P4</accession>
<sequence length="162" mass="16979">MKKHTNYAAGPRGINLEGGATHWVEPGAEIAIGGTEKDGHHIEIEGRKVNILGDLPDFGKKGDAPAEATAEIDRLKAALADETARADEAEAKVAELEAKLAAANKPSGEPGPLDQSVEKLTEHLQTMTDADEIEKLIAAETAGKSRSGALAALKARQDELLA</sequence>
<keyword evidence="3" id="KW-1185">Reference proteome</keyword>
<dbReference type="OrthoDB" id="7597092at2"/>
<proteinExistence type="predicted"/>
<organism evidence="2 3">
    <name type="scientific">Sphingomonas crocodyli</name>
    <dbReference type="NCBI Taxonomy" id="1979270"/>
    <lineage>
        <taxon>Bacteria</taxon>
        <taxon>Pseudomonadati</taxon>
        <taxon>Pseudomonadota</taxon>
        <taxon>Alphaproteobacteria</taxon>
        <taxon>Sphingomonadales</taxon>
        <taxon>Sphingomonadaceae</taxon>
        <taxon>Sphingomonas</taxon>
    </lineage>
</organism>
<evidence type="ECO:0000256" key="1">
    <source>
        <dbReference type="SAM" id="Coils"/>
    </source>
</evidence>
<dbReference type="AlphaFoldDB" id="A0A437M7P4"/>
<protein>
    <submittedName>
        <fullName evidence="2">Uncharacterized protein</fullName>
    </submittedName>
</protein>
<name>A0A437M7P4_9SPHN</name>
<dbReference type="EMBL" id="SACN01000001">
    <property type="protein sequence ID" value="RVT93702.1"/>
    <property type="molecule type" value="Genomic_DNA"/>
</dbReference>
<comment type="caution">
    <text evidence="2">The sequence shown here is derived from an EMBL/GenBank/DDBJ whole genome shotgun (WGS) entry which is preliminary data.</text>
</comment>
<gene>
    <name evidence="2" type="ORF">EOD43_07495</name>
</gene>
<keyword evidence="1" id="KW-0175">Coiled coil</keyword>
<dbReference type="Proteomes" id="UP000282971">
    <property type="component" value="Unassembled WGS sequence"/>
</dbReference>
<evidence type="ECO:0000313" key="3">
    <source>
        <dbReference type="Proteomes" id="UP000282971"/>
    </source>
</evidence>